<feature type="domain" description="3-hydroxyacyl-CoA dehydrogenase NAD binding" evidence="7">
    <location>
        <begin position="16"/>
        <end position="202"/>
    </location>
</feature>
<keyword evidence="9" id="KW-1185">Reference proteome</keyword>
<dbReference type="InterPro" id="IPR008927">
    <property type="entry name" value="6-PGluconate_DH-like_C_sf"/>
</dbReference>
<dbReference type="EMBL" id="BKBA01000003">
    <property type="protein sequence ID" value="GEQ12755.1"/>
    <property type="molecule type" value="Genomic_DNA"/>
</dbReference>
<evidence type="ECO:0000256" key="1">
    <source>
        <dbReference type="ARBA" id="ARBA00005086"/>
    </source>
</evidence>
<feature type="binding site" evidence="5">
    <location>
        <position position="116"/>
    </location>
    <ligand>
        <name>NAD(+)</name>
        <dbReference type="ChEBI" id="CHEBI:57540"/>
    </ligand>
</feature>
<dbReference type="Gene3D" id="1.10.1040.10">
    <property type="entry name" value="N-(1-d-carboxylethyl)-l-norvaline Dehydrogenase, domain 2"/>
    <property type="match status" value="1"/>
</dbReference>
<organism evidence="8 9">
    <name type="scientific">Knoellia locipacati</name>
    <dbReference type="NCBI Taxonomy" id="882824"/>
    <lineage>
        <taxon>Bacteria</taxon>
        <taxon>Bacillati</taxon>
        <taxon>Actinomycetota</taxon>
        <taxon>Actinomycetes</taxon>
        <taxon>Micrococcales</taxon>
        <taxon>Intrasporangiaceae</taxon>
        <taxon>Knoellia</taxon>
    </lineage>
</organism>
<feature type="binding site" evidence="5">
    <location>
        <position position="292"/>
    </location>
    <ligand>
        <name>NAD(+)</name>
        <dbReference type="ChEBI" id="CHEBI:57540"/>
    </ligand>
</feature>
<dbReference type="GO" id="GO:0006631">
    <property type="term" value="P:fatty acid metabolic process"/>
    <property type="evidence" value="ECO:0007669"/>
    <property type="project" value="InterPro"/>
</dbReference>
<dbReference type="OrthoDB" id="9771883at2"/>
<evidence type="ECO:0000256" key="4">
    <source>
        <dbReference type="PIRSR" id="PIRSR000105-1"/>
    </source>
</evidence>
<dbReference type="InterPro" id="IPR006108">
    <property type="entry name" value="3HC_DH_C"/>
</dbReference>
<feature type="binding site" evidence="5">
    <location>
        <position position="162"/>
    </location>
    <ligand>
        <name>NAD(+)</name>
        <dbReference type="ChEBI" id="CHEBI:57540"/>
    </ligand>
</feature>
<evidence type="ECO:0000256" key="5">
    <source>
        <dbReference type="PIRSR" id="PIRSR000105-2"/>
    </source>
</evidence>
<dbReference type="GO" id="GO:0016616">
    <property type="term" value="F:oxidoreductase activity, acting on the CH-OH group of donors, NAD or NADP as acceptor"/>
    <property type="evidence" value="ECO:0007669"/>
    <property type="project" value="InterPro"/>
</dbReference>
<dbReference type="Pfam" id="PF00725">
    <property type="entry name" value="3HCDH"/>
    <property type="match status" value="1"/>
</dbReference>
<feature type="binding site" evidence="5">
    <location>
        <position position="43"/>
    </location>
    <ligand>
        <name>NAD(+)</name>
        <dbReference type="ChEBI" id="CHEBI:57540"/>
    </ligand>
</feature>
<protein>
    <submittedName>
        <fullName evidence="8">3-hydroxybutyryl-CoA dehydrogenase</fullName>
    </submittedName>
</protein>
<evidence type="ECO:0000313" key="8">
    <source>
        <dbReference type="EMBL" id="GEQ12755.1"/>
    </source>
</evidence>
<keyword evidence="5" id="KW-0520">NAD</keyword>
<dbReference type="FunFam" id="3.40.50.720:FF:000009">
    <property type="entry name" value="Fatty oxidation complex, alpha subunit"/>
    <property type="match status" value="1"/>
</dbReference>
<feature type="binding site" evidence="5">
    <location>
        <begin position="20"/>
        <end position="25"/>
    </location>
    <ligand>
        <name>NAD(+)</name>
        <dbReference type="ChEBI" id="CHEBI:57540"/>
    </ligand>
</feature>
<dbReference type="InterPro" id="IPR013328">
    <property type="entry name" value="6PGD_dom2"/>
</dbReference>
<dbReference type="SUPFAM" id="SSF48179">
    <property type="entry name" value="6-phosphogluconate dehydrogenase C-terminal domain-like"/>
    <property type="match status" value="1"/>
</dbReference>
<evidence type="ECO:0000256" key="3">
    <source>
        <dbReference type="ARBA" id="ARBA00023002"/>
    </source>
</evidence>
<dbReference type="Proteomes" id="UP000321793">
    <property type="component" value="Unassembled WGS sequence"/>
</dbReference>
<feature type="binding site" evidence="5">
    <location>
        <position position="138"/>
    </location>
    <ligand>
        <name>NAD(+)</name>
        <dbReference type="ChEBI" id="CHEBI:57540"/>
    </ligand>
</feature>
<reference evidence="8 9" key="1">
    <citation type="submission" date="2019-07" db="EMBL/GenBank/DDBJ databases">
        <title>Whole genome shotgun sequence of Knoellia locipacati NBRC 109775.</title>
        <authorList>
            <person name="Hosoyama A."/>
            <person name="Uohara A."/>
            <person name="Ohji S."/>
            <person name="Ichikawa N."/>
        </authorList>
    </citation>
    <scope>NUCLEOTIDE SEQUENCE [LARGE SCALE GENOMIC DNA]</scope>
    <source>
        <strain evidence="8 9">NBRC 109775</strain>
    </source>
</reference>
<accession>A0A512SXV4</accession>
<feature type="binding site" evidence="5">
    <location>
        <position position="111"/>
    </location>
    <ligand>
        <name>NAD(+)</name>
        <dbReference type="ChEBI" id="CHEBI:57540"/>
    </ligand>
</feature>
<dbReference type="RefSeq" id="WP_147062309.1">
    <property type="nucleotide sequence ID" value="NZ_BAABDN010000001.1"/>
</dbReference>
<comment type="caution">
    <text evidence="8">The sequence shown here is derived from an EMBL/GenBank/DDBJ whole genome shotgun (WGS) entry which is preliminary data.</text>
</comment>
<dbReference type="PIRSF" id="PIRSF000105">
    <property type="entry name" value="HCDH"/>
    <property type="match status" value="1"/>
</dbReference>
<dbReference type="Gene3D" id="3.40.50.720">
    <property type="entry name" value="NAD(P)-binding Rossmann-like Domain"/>
    <property type="match status" value="1"/>
</dbReference>
<dbReference type="SUPFAM" id="SSF51735">
    <property type="entry name" value="NAD(P)-binding Rossmann-fold domains"/>
    <property type="match status" value="1"/>
</dbReference>
<dbReference type="PANTHER" id="PTHR48075">
    <property type="entry name" value="3-HYDROXYACYL-COA DEHYDROGENASE FAMILY PROTEIN"/>
    <property type="match status" value="1"/>
</dbReference>
<dbReference type="PANTHER" id="PTHR48075:SF5">
    <property type="entry name" value="3-HYDROXYBUTYRYL-COA DEHYDROGENASE"/>
    <property type="match status" value="1"/>
</dbReference>
<gene>
    <name evidence="8" type="ORF">KLO01_08020</name>
</gene>
<proteinExistence type="inferred from homology"/>
<name>A0A512SXV4_9MICO</name>
<evidence type="ECO:0000259" key="7">
    <source>
        <dbReference type="Pfam" id="PF02737"/>
    </source>
</evidence>
<comment type="similarity">
    <text evidence="2">Belongs to the 3-hydroxyacyl-CoA dehydrogenase family.</text>
</comment>
<dbReference type="InterPro" id="IPR036291">
    <property type="entry name" value="NAD(P)-bd_dom_sf"/>
</dbReference>
<dbReference type="AlphaFoldDB" id="A0A512SXV4"/>
<dbReference type="GO" id="GO:0070403">
    <property type="term" value="F:NAD+ binding"/>
    <property type="evidence" value="ECO:0007669"/>
    <property type="project" value="InterPro"/>
</dbReference>
<dbReference type="Pfam" id="PF02737">
    <property type="entry name" value="3HCDH_N"/>
    <property type="match status" value="1"/>
</dbReference>
<comment type="pathway">
    <text evidence="1">Lipid metabolism; butanoate metabolism.</text>
</comment>
<sequence>MSHRQDATNTCSTERVAVVGAGIMGRGIAQLFATAGARVSLVDSTPEAASAGRDRIAADLRRAAERRASRSDASSADDEVESAELVLGRIRVAELDEAVADATAVIEAVPEILDLKRDLLADVARTAPAEALLTTNTSALPITSIAAGLPQPERLVGLHFFNPVHRMRLVEVIAGLASAEDSVLRARDLCERAGKTTVRVVDRPGFVASRVNVLIGNEAFRMLTEGVATADEIDIALTHGLNHPMGPFELIDLVGLDTRLSVLRSLHASLGDRFRPDPTHVSLVEAGRLGRKTGRGVYTYDDTGRRVAP</sequence>
<evidence type="ECO:0000256" key="2">
    <source>
        <dbReference type="ARBA" id="ARBA00009463"/>
    </source>
</evidence>
<evidence type="ECO:0000259" key="6">
    <source>
        <dbReference type="Pfam" id="PF00725"/>
    </source>
</evidence>
<dbReference type="InterPro" id="IPR022694">
    <property type="entry name" value="3-OHacyl-CoA_DH"/>
</dbReference>
<dbReference type="InterPro" id="IPR006176">
    <property type="entry name" value="3-OHacyl-CoA_DH_NAD-bd"/>
</dbReference>
<evidence type="ECO:0000313" key="9">
    <source>
        <dbReference type="Proteomes" id="UP000321793"/>
    </source>
</evidence>
<keyword evidence="3" id="KW-0560">Oxidoreductase</keyword>
<feature type="site" description="Important for catalytic activity" evidence="4">
    <location>
        <position position="159"/>
    </location>
</feature>
<feature type="domain" description="3-hydroxyacyl-CoA dehydrogenase C-terminal" evidence="6">
    <location>
        <begin position="205"/>
        <end position="300"/>
    </location>
</feature>